<evidence type="ECO:0000313" key="2">
    <source>
        <dbReference type="Proteomes" id="UP000005268"/>
    </source>
</evidence>
<dbReference type="EMBL" id="CP003588">
    <property type="protein sequence ID" value="AFK69755.1"/>
    <property type="molecule type" value="Genomic_DNA"/>
</dbReference>
<name>I3UW84_PSEPU</name>
<gene>
    <name evidence="1" type="ORF">YSA_05515</name>
</gene>
<dbReference type="KEGG" id="ppi:YSA_05515"/>
<proteinExistence type="predicted"/>
<dbReference type="Proteomes" id="UP000005268">
    <property type="component" value="Chromosome"/>
</dbReference>
<organism evidence="1 2">
    <name type="scientific">Pseudomonas putida ND6</name>
    <dbReference type="NCBI Taxonomy" id="231023"/>
    <lineage>
        <taxon>Bacteria</taxon>
        <taxon>Pseudomonadati</taxon>
        <taxon>Pseudomonadota</taxon>
        <taxon>Gammaproteobacteria</taxon>
        <taxon>Pseudomonadales</taxon>
        <taxon>Pseudomonadaceae</taxon>
        <taxon>Pseudomonas</taxon>
    </lineage>
</organism>
<reference evidence="1 2" key="1">
    <citation type="journal article" date="2012" name="J. Bacteriol.">
        <title>Complete Genome Sequence of the Naphthalene-Degrading Pseudomonas putida Strain ND6.</title>
        <authorList>
            <person name="Li S."/>
            <person name="Zhao H."/>
            <person name="Li Y."/>
            <person name="Niu S."/>
            <person name="Cai B."/>
        </authorList>
    </citation>
    <scope>NUCLEOTIDE SEQUENCE [LARGE SCALE GENOMIC DNA]</scope>
    <source>
        <strain evidence="1 2">ND6</strain>
    </source>
</reference>
<dbReference type="AlphaFoldDB" id="I3UW84"/>
<accession>I3UW84</accession>
<sequence>MSVCNYLYGHALPAFRKLSARSKGNFLHKINCPLIAQTCMEMHQTGR</sequence>
<dbReference type="HOGENOM" id="CLU_3172235_0_0_6"/>
<protein>
    <submittedName>
        <fullName evidence="1">Uncharacterized protein</fullName>
    </submittedName>
</protein>
<evidence type="ECO:0000313" key="1">
    <source>
        <dbReference type="EMBL" id="AFK69755.1"/>
    </source>
</evidence>